<sequence length="531" mass="61431">MESNEPKPQLARKYYNVDSSSDDDDGDLQILSPIREKMKIPNKKLDSEDYDDIVNTGTKIATKKKAPSIATTTMAKQLSKNKNYSTAAAATTSRSIDLSSDSDTDDDGDRLLMNSKRVFEKREDPKLKKKRERDEQKEKEKQERIKKRKEAKEEKEHRKQEESMAKKQHQDNHYQTTGKYAHEEIAVLLDRDLYDNDPHGLVDKLKIDFLVYSYSISLGSPAKAIQFVRKDKLLGGAKDAVENLESINRIRNKKSTATTKKIGVDNDGDGGDCGYEHIQYLVLIFEPDDFIPLLRRNSQDEEDDYPALESYLDSIRSQWKHVWNIPSSSSVEPKIIFLLRDLPKALDKKWVEYRRHKGSNDERSLPTVKELEDAMQWLLVQFQVECILCSSIELMQLTIHKMTRSLAEKRYTNQVTELECIKKIKQGCTALDSKLEKAKDVWIRQLQQLPGMSESRAQHAVFHYPTCQSLWQAYQREHYQQQHDNDNKNDADSSCSALLEDKFSGDNTRYRKLSDSVYRVMTSNDPNEMIL</sequence>
<gene>
    <name evidence="14" type="ORF">FRACYDRAFT_261614</name>
</gene>
<dbReference type="PANTHER" id="PTHR21077:SF5">
    <property type="entry name" value="CROSSOVER JUNCTION ENDONUCLEASE MMS4"/>
    <property type="match status" value="1"/>
</dbReference>
<keyword evidence="11" id="KW-0539">Nucleus</keyword>
<dbReference type="InterPro" id="IPR042530">
    <property type="entry name" value="EME1/EME2_C"/>
</dbReference>
<evidence type="ECO:0000256" key="11">
    <source>
        <dbReference type="ARBA" id="ARBA00023242"/>
    </source>
</evidence>
<dbReference type="GO" id="GO:0004519">
    <property type="term" value="F:endonuclease activity"/>
    <property type="evidence" value="ECO:0007669"/>
    <property type="project" value="UniProtKB-KW"/>
</dbReference>
<dbReference type="GO" id="GO:0048476">
    <property type="term" value="C:Holliday junction resolvase complex"/>
    <property type="evidence" value="ECO:0007669"/>
    <property type="project" value="InterPro"/>
</dbReference>
<keyword evidence="7" id="KW-0378">Hydrolase</keyword>
<feature type="region of interest" description="Disordered" evidence="13">
    <location>
        <begin position="76"/>
        <end position="174"/>
    </location>
</feature>
<reference evidence="14 15" key="1">
    <citation type="submission" date="2016-09" db="EMBL/GenBank/DDBJ databases">
        <title>Extensive genetic diversity and differential bi-allelic expression allows diatom success in the polar Southern Ocean.</title>
        <authorList>
            <consortium name="DOE Joint Genome Institute"/>
            <person name="Mock T."/>
            <person name="Otillar R.P."/>
            <person name="Strauss J."/>
            <person name="Dupont C."/>
            <person name="Frickenhaus S."/>
            <person name="Maumus F."/>
            <person name="Mcmullan M."/>
            <person name="Sanges R."/>
            <person name="Schmutz J."/>
            <person name="Toseland A."/>
            <person name="Valas R."/>
            <person name="Veluchamy A."/>
            <person name="Ward B.J."/>
            <person name="Allen A."/>
            <person name="Barry K."/>
            <person name="Falciatore A."/>
            <person name="Ferrante M."/>
            <person name="Fortunato A.E."/>
            <person name="Gloeckner G."/>
            <person name="Gruber A."/>
            <person name="Hipkin R."/>
            <person name="Janech M."/>
            <person name="Kroth P."/>
            <person name="Leese F."/>
            <person name="Lindquist E."/>
            <person name="Lyon B.R."/>
            <person name="Martin J."/>
            <person name="Mayer C."/>
            <person name="Parker M."/>
            <person name="Quesneville H."/>
            <person name="Raymond J."/>
            <person name="Uhlig C."/>
            <person name="Valentin K.U."/>
            <person name="Worden A.Z."/>
            <person name="Armbrust E.V."/>
            <person name="Bowler C."/>
            <person name="Green B."/>
            <person name="Moulton V."/>
            <person name="Van Oosterhout C."/>
            <person name="Grigoriev I."/>
        </authorList>
    </citation>
    <scope>NUCLEOTIDE SEQUENCE [LARGE SCALE GENOMIC DNA]</scope>
    <source>
        <strain evidence="14 15">CCMP1102</strain>
    </source>
</reference>
<keyword evidence="4" id="KW-0479">Metal-binding</keyword>
<dbReference type="EMBL" id="KV784359">
    <property type="protein sequence ID" value="OEU15285.1"/>
    <property type="molecule type" value="Genomic_DNA"/>
</dbReference>
<keyword evidence="3" id="KW-0540">Nuclease</keyword>
<feature type="region of interest" description="Disordered" evidence="13">
    <location>
        <begin position="1"/>
        <end position="34"/>
    </location>
</feature>
<protein>
    <recommendedName>
        <fullName evidence="16">ERCC4 domain-containing protein</fullName>
    </recommendedName>
</protein>
<accession>A0A1E7FB83</accession>
<evidence type="ECO:0000256" key="9">
    <source>
        <dbReference type="ARBA" id="ARBA00023172"/>
    </source>
</evidence>
<dbReference type="GO" id="GO:0005634">
    <property type="term" value="C:nucleus"/>
    <property type="evidence" value="ECO:0007669"/>
    <property type="project" value="UniProtKB-SubCell"/>
</dbReference>
<dbReference type="GO" id="GO:0046872">
    <property type="term" value="F:metal ion binding"/>
    <property type="evidence" value="ECO:0007669"/>
    <property type="project" value="UniProtKB-KW"/>
</dbReference>
<evidence type="ECO:0000256" key="5">
    <source>
        <dbReference type="ARBA" id="ARBA00022759"/>
    </source>
</evidence>
<comment type="subcellular location">
    <subcellularLocation>
        <location evidence="2">Nucleus</location>
    </subcellularLocation>
</comment>
<feature type="compositionally biased region" description="Basic and acidic residues" evidence="13">
    <location>
        <begin position="150"/>
        <end position="172"/>
    </location>
</feature>
<feature type="compositionally biased region" description="Polar residues" evidence="13">
    <location>
        <begin position="76"/>
        <end position="85"/>
    </location>
</feature>
<dbReference type="GO" id="GO:0006310">
    <property type="term" value="P:DNA recombination"/>
    <property type="evidence" value="ECO:0007669"/>
    <property type="project" value="UniProtKB-KW"/>
</dbReference>
<name>A0A1E7FB83_9STRA</name>
<keyword evidence="8" id="KW-0460">Magnesium</keyword>
<dbReference type="OrthoDB" id="343092at2759"/>
<proteinExistence type="predicted"/>
<evidence type="ECO:0000256" key="4">
    <source>
        <dbReference type="ARBA" id="ARBA00022723"/>
    </source>
</evidence>
<keyword evidence="6" id="KW-0227">DNA damage</keyword>
<evidence type="ECO:0000256" key="3">
    <source>
        <dbReference type="ARBA" id="ARBA00022722"/>
    </source>
</evidence>
<evidence type="ECO:0000256" key="13">
    <source>
        <dbReference type="SAM" id="MobiDB-lite"/>
    </source>
</evidence>
<comment type="cofactor">
    <cofactor evidence="1">
        <name>Mg(2+)</name>
        <dbReference type="ChEBI" id="CHEBI:18420"/>
    </cofactor>
</comment>
<keyword evidence="5" id="KW-0255">Endonuclease</keyword>
<evidence type="ECO:0000256" key="6">
    <source>
        <dbReference type="ARBA" id="ARBA00022763"/>
    </source>
</evidence>
<evidence type="ECO:0000256" key="7">
    <source>
        <dbReference type="ARBA" id="ARBA00022801"/>
    </source>
</evidence>
<keyword evidence="15" id="KW-1185">Reference proteome</keyword>
<dbReference type="InParanoid" id="A0A1E7FB83"/>
<evidence type="ECO:0000256" key="2">
    <source>
        <dbReference type="ARBA" id="ARBA00004123"/>
    </source>
</evidence>
<dbReference type="Gene3D" id="1.10.150.670">
    <property type="entry name" value="Crossover junction endonuclease EME1, DNA-binding domain"/>
    <property type="match status" value="1"/>
</dbReference>
<dbReference type="Gene3D" id="3.40.50.10130">
    <property type="match status" value="1"/>
</dbReference>
<keyword evidence="10" id="KW-0234">DNA repair</keyword>
<dbReference type="GO" id="GO:0016787">
    <property type="term" value="F:hydrolase activity"/>
    <property type="evidence" value="ECO:0007669"/>
    <property type="project" value="UniProtKB-KW"/>
</dbReference>
<evidence type="ECO:0000256" key="8">
    <source>
        <dbReference type="ARBA" id="ARBA00022842"/>
    </source>
</evidence>
<dbReference type="PANTHER" id="PTHR21077">
    <property type="entry name" value="EME1 PROTEIN"/>
    <property type="match status" value="1"/>
</dbReference>
<organism evidence="14 15">
    <name type="scientific">Fragilariopsis cylindrus CCMP1102</name>
    <dbReference type="NCBI Taxonomy" id="635003"/>
    <lineage>
        <taxon>Eukaryota</taxon>
        <taxon>Sar</taxon>
        <taxon>Stramenopiles</taxon>
        <taxon>Ochrophyta</taxon>
        <taxon>Bacillariophyta</taxon>
        <taxon>Bacillariophyceae</taxon>
        <taxon>Bacillariophycidae</taxon>
        <taxon>Bacillariales</taxon>
        <taxon>Bacillariaceae</taxon>
        <taxon>Fragilariopsis</taxon>
    </lineage>
</organism>
<keyword evidence="12" id="KW-0469">Meiosis</keyword>
<dbReference type="KEGG" id="fcy:FRACYDRAFT_261614"/>
<dbReference type="AlphaFoldDB" id="A0A1E7FB83"/>
<keyword evidence="9" id="KW-0233">DNA recombination</keyword>
<evidence type="ECO:0000256" key="12">
    <source>
        <dbReference type="ARBA" id="ARBA00023254"/>
    </source>
</evidence>
<evidence type="ECO:0000256" key="10">
    <source>
        <dbReference type="ARBA" id="ARBA00023204"/>
    </source>
</evidence>
<evidence type="ECO:0000313" key="15">
    <source>
        <dbReference type="Proteomes" id="UP000095751"/>
    </source>
</evidence>
<evidence type="ECO:0000256" key="1">
    <source>
        <dbReference type="ARBA" id="ARBA00001946"/>
    </source>
</evidence>
<evidence type="ECO:0000313" key="14">
    <source>
        <dbReference type="EMBL" id="OEU15285.1"/>
    </source>
</evidence>
<evidence type="ECO:0008006" key="16">
    <source>
        <dbReference type="Google" id="ProtNLM"/>
    </source>
</evidence>
<dbReference type="GO" id="GO:0006281">
    <property type="term" value="P:DNA repair"/>
    <property type="evidence" value="ECO:0007669"/>
    <property type="project" value="UniProtKB-KW"/>
</dbReference>
<feature type="compositionally biased region" description="Basic and acidic residues" evidence="13">
    <location>
        <begin position="117"/>
        <end position="143"/>
    </location>
</feature>
<feature type="compositionally biased region" description="Low complexity" evidence="13">
    <location>
        <begin position="86"/>
        <end position="99"/>
    </location>
</feature>
<dbReference type="GO" id="GO:0051321">
    <property type="term" value="P:meiotic cell cycle"/>
    <property type="evidence" value="ECO:0007669"/>
    <property type="project" value="UniProtKB-KW"/>
</dbReference>
<dbReference type="Proteomes" id="UP000095751">
    <property type="component" value="Unassembled WGS sequence"/>
</dbReference>
<dbReference type="InterPro" id="IPR033310">
    <property type="entry name" value="Mms4/EME1/EME2"/>
</dbReference>